<feature type="domain" description="N-acetyltransferase" evidence="8">
    <location>
        <begin position="301"/>
        <end position="447"/>
    </location>
</feature>
<organism evidence="9 10">
    <name type="scientific">Candidatus Treponema excrementipullorum</name>
    <dbReference type="NCBI Taxonomy" id="2838768"/>
    <lineage>
        <taxon>Bacteria</taxon>
        <taxon>Pseudomonadati</taxon>
        <taxon>Spirochaetota</taxon>
        <taxon>Spirochaetia</taxon>
        <taxon>Spirochaetales</taxon>
        <taxon>Treponemataceae</taxon>
        <taxon>Treponema</taxon>
    </lineage>
</organism>
<evidence type="ECO:0000256" key="1">
    <source>
        <dbReference type="ARBA" id="ARBA00004925"/>
    </source>
</evidence>
<evidence type="ECO:0000313" key="9">
    <source>
        <dbReference type="EMBL" id="MBU3850936.1"/>
    </source>
</evidence>
<dbReference type="InterPro" id="IPR016181">
    <property type="entry name" value="Acyl_CoA_acyltransferase"/>
</dbReference>
<dbReference type="InterPro" id="IPR000182">
    <property type="entry name" value="GNAT_dom"/>
</dbReference>
<dbReference type="PROSITE" id="PS51186">
    <property type="entry name" value="GNAT"/>
    <property type="match status" value="1"/>
</dbReference>
<dbReference type="InterPro" id="IPR001048">
    <property type="entry name" value="Asp/Glu/Uridylate_kinase"/>
</dbReference>
<dbReference type="NCBIfam" id="TIGR01890">
    <property type="entry name" value="N-Ac-Glu-synth"/>
    <property type="match status" value="1"/>
</dbReference>
<dbReference type="Proteomes" id="UP000823914">
    <property type="component" value="Unassembled WGS sequence"/>
</dbReference>
<dbReference type="PANTHER" id="PTHR30602:SF12">
    <property type="entry name" value="AMINO-ACID ACETYLTRANSFERASE NAGS1, CHLOROPLASTIC-RELATED"/>
    <property type="match status" value="1"/>
</dbReference>
<evidence type="ECO:0000313" key="10">
    <source>
        <dbReference type="Proteomes" id="UP000823914"/>
    </source>
</evidence>
<dbReference type="PIRSF" id="PIRSF000423">
    <property type="entry name" value="ArgA"/>
    <property type="match status" value="1"/>
</dbReference>
<dbReference type="Gene3D" id="3.40.1160.10">
    <property type="entry name" value="Acetylglutamate kinase-like"/>
    <property type="match status" value="1"/>
</dbReference>
<dbReference type="EC" id="2.3.1.1" evidence="3"/>
<dbReference type="HAMAP" id="MF_01105">
    <property type="entry name" value="N_acetyl_glu_synth"/>
    <property type="match status" value="1"/>
</dbReference>
<comment type="similarity">
    <text evidence="2">Belongs to the acetyltransferase family. ArgA subfamily.</text>
</comment>
<dbReference type="GO" id="GO:0005737">
    <property type="term" value="C:cytoplasm"/>
    <property type="evidence" value="ECO:0007669"/>
    <property type="project" value="InterPro"/>
</dbReference>
<proteinExistence type="inferred from homology"/>
<dbReference type="InterPro" id="IPR036393">
    <property type="entry name" value="AceGlu_kinase-like_sf"/>
</dbReference>
<evidence type="ECO:0000259" key="8">
    <source>
        <dbReference type="PROSITE" id="PS51186"/>
    </source>
</evidence>
<feature type="region of interest" description="Disordered" evidence="7">
    <location>
        <begin position="428"/>
        <end position="447"/>
    </location>
</feature>
<dbReference type="GO" id="GO:0004042">
    <property type="term" value="F:L-glutamate N-acetyltransferase activity"/>
    <property type="evidence" value="ECO:0007669"/>
    <property type="project" value="InterPro"/>
</dbReference>
<dbReference type="AlphaFoldDB" id="A0A9E2NZN2"/>
<dbReference type="SUPFAM" id="SSF53633">
    <property type="entry name" value="Carbamate kinase-like"/>
    <property type="match status" value="1"/>
</dbReference>
<evidence type="ECO:0000256" key="5">
    <source>
        <dbReference type="ARBA" id="ARBA00023315"/>
    </source>
</evidence>
<comment type="pathway">
    <text evidence="1">Amino-acid biosynthesis; L-arginine biosynthesis; N(2)-acetyl-L-ornithine from L-glutamate: step 1/4.</text>
</comment>
<reference evidence="9" key="1">
    <citation type="journal article" date="2021" name="PeerJ">
        <title>Extensive microbial diversity within the chicken gut microbiome revealed by metagenomics and culture.</title>
        <authorList>
            <person name="Gilroy R."/>
            <person name="Ravi A."/>
            <person name="Getino M."/>
            <person name="Pursley I."/>
            <person name="Horton D.L."/>
            <person name="Alikhan N.F."/>
            <person name="Baker D."/>
            <person name="Gharbi K."/>
            <person name="Hall N."/>
            <person name="Watson M."/>
            <person name="Adriaenssens E.M."/>
            <person name="Foster-Nyarko E."/>
            <person name="Jarju S."/>
            <person name="Secka A."/>
            <person name="Antonio M."/>
            <person name="Oren A."/>
            <person name="Chaudhuri R.R."/>
            <person name="La Ragione R."/>
            <person name="Hildebrand F."/>
            <person name="Pallen M.J."/>
        </authorList>
    </citation>
    <scope>NUCLEOTIDE SEQUENCE</scope>
    <source>
        <strain evidence="9">Gambia15-2214</strain>
    </source>
</reference>
<evidence type="ECO:0000256" key="6">
    <source>
        <dbReference type="ARBA" id="ARBA00048372"/>
    </source>
</evidence>
<dbReference type="PANTHER" id="PTHR30602">
    <property type="entry name" value="AMINO-ACID ACETYLTRANSFERASE"/>
    <property type="match status" value="1"/>
</dbReference>
<dbReference type="InterPro" id="IPR010167">
    <property type="entry name" value="NH2A_AcTrfase"/>
</dbReference>
<dbReference type="Pfam" id="PF00583">
    <property type="entry name" value="Acetyltransf_1"/>
    <property type="match status" value="1"/>
</dbReference>
<dbReference type="Gene3D" id="3.40.630.30">
    <property type="match status" value="1"/>
</dbReference>
<comment type="catalytic activity">
    <reaction evidence="6">
        <text>L-glutamate + acetyl-CoA = N-acetyl-L-glutamate + CoA + H(+)</text>
        <dbReference type="Rhea" id="RHEA:24292"/>
        <dbReference type="ChEBI" id="CHEBI:15378"/>
        <dbReference type="ChEBI" id="CHEBI:29985"/>
        <dbReference type="ChEBI" id="CHEBI:44337"/>
        <dbReference type="ChEBI" id="CHEBI:57287"/>
        <dbReference type="ChEBI" id="CHEBI:57288"/>
        <dbReference type="EC" id="2.3.1.1"/>
    </reaction>
</comment>
<dbReference type="SUPFAM" id="SSF55729">
    <property type="entry name" value="Acyl-CoA N-acyltransferases (Nat)"/>
    <property type="match status" value="1"/>
</dbReference>
<evidence type="ECO:0000256" key="3">
    <source>
        <dbReference type="ARBA" id="ARBA00012697"/>
    </source>
</evidence>
<keyword evidence="4 9" id="KW-0808">Transferase</keyword>
<gene>
    <name evidence="9" type="primary">argA</name>
    <name evidence="9" type="ORF">IAA16_10250</name>
</gene>
<sequence>MNEKELFSKAENIRDVLRYVRKFKNTTVVIYIDDRIIHSSLFISHIKDICSIHETGIQVIIIPGARQRIDQVLEQASIPWTMKDDIRLTDAHALPLIKMAAFDVSNIIMTRLAGEGKTAVIGNWVRARSMGIKDGIDYSSSGEIDKINIDAVNTILKDRFIPIFPCIGWSSVGKPYNISSIKLAAEVAKRLQADKLFFLIPQAEISTQYFEIPSSIQISPQGKIPAMNMEETNMFLQCNEDKNKENPELKKLRNLVQLAQETCMCGVSRVHILDGLLDGTLLCEIFSDFGSGTMIYKSNYGGIRSMTAEDIPSIMNLIRPFVEKGILLPRTEQDLITTYTDYIVYELDEGIKACAALHLYDDTQAEIAAVAVDSSYSNMGVGPKLVDYLLDTARKKMCSSVFILTTQTSDWFESLGFEPDSIETLPEKRKKKWSPERGSKLYRKNLQ</sequence>
<protein>
    <recommendedName>
        <fullName evidence="3">amino-acid N-acetyltransferase</fullName>
        <ecNumber evidence="3">2.3.1.1</ecNumber>
    </recommendedName>
</protein>
<comment type="caution">
    <text evidence="9">The sequence shown here is derived from an EMBL/GenBank/DDBJ whole genome shotgun (WGS) entry which is preliminary data.</text>
</comment>
<dbReference type="Pfam" id="PF00696">
    <property type="entry name" value="AA_kinase"/>
    <property type="match status" value="1"/>
</dbReference>
<dbReference type="EMBL" id="JAHLFV010000233">
    <property type="protein sequence ID" value="MBU3850936.1"/>
    <property type="molecule type" value="Genomic_DNA"/>
</dbReference>
<keyword evidence="5 9" id="KW-0012">Acyltransferase</keyword>
<dbReference type="GO" id="GO:0006526">
    <property type="term" value="P:L-arginine biosynthetic process"/>
    <property type="evidence" value="ECO:0007669"/>
    <property type="project" value="InterPro"/>
</dbReference>
<evidence type="ECO:0000256" key="2">
    <source>
        <dbReference type="ARBA" id="ARBA00009145"/>
    </source>
</evidence>
<accession>A0A9E2NZN2</accession>
<reference evidence="9" key="2">
    <citation type="submission" date="2021-04" db="EMBL/GenBank/DDBJ databases">
        <authorList>
            <person name="Gilroy R."/>
        </authorList>
    </citation>
    <scope>NUCLEOTIDE SEQUENCE</scope>
    <source>
        <strain evidence="9">Gambia15-2214</strain>
    </source>
</reference>
<evidence type="ECO:0000256" key="7">
    <source>
        <dbReference type="SAM" id="MobiDB-lite"/>
    </source>
</evidence>
<name>A0A9E2NZN2_9SPIR</name>
<dbReference type="CDD" id="cd04301">
    <property type="entry name" value="NAT_SF"/>
    <property type="match status" value="1"/>
</dbReference>
<evidence type="ECO:0000256" key="4">
    <source>
        <dbReference type="ARBA" id="ARBA00022679"/>
    </source>
</evidence>